<reference evidence="2 3" key="1">
    <citation type="journal article" date="2016" name="Int. J. Syst. Evol. Microbiol.">
        <title>Panacibacter ginsenosidivorans gen. nov., sp. nov., with ginsenoside converting activity isolated from soil of a ginseng field.</title>
        <authorList>
            <person name="Siddiqi M.Z."/>
            <person name="Muhammad Shafi S."/>
            <person name="Choi K.D."/>
            <person name="Im W.T."/>
        </authorList>
    </citation>
    <scope>NUCLEOTIDE SEQUENCE [LARGE SCALE GENOMIC DNA]</scope>
    <source>
        <strain evidence="2 3">Gsoil1550</strain>
    </source>
</reference>
<organism evidence="2 3">
    <name type="scientific">Panacibacter ginsenosidivorans</name>
    <dbReference type="NCBI Taxonomy" id="1813871"/>
    <lineage>
        <taxon>Bacteria</taxon>
        <taxon>Pseudomonadati</taxon>
        <taxon>Bacteroidota</taxon>
        <taxon>Chitinophagia</taxon>
        <taxon>Chitinophagales</taxon>
        <taxon>Chitinophagaceae</taxon>
        <taxon>Panacibacter</taxon>
    </lineage>
</organism>
<evidence type="ECO:0000313" key="3">
    <source>
        <dbReference type="Proteomes" id="UP000321533"/>
    </source>
</evidence>
<gene>
    <name evidence="2" type="ORF">FRZ67_15845</name>
</gene>
<dbReference type="Gene3D" id="3.30.160.670">
    <property type="match status" value="1"/>
</dbReference>
<sequence>MKKYIFFALLITSCSTTKVSNTESAPNVDFNDYKTFDFYKLHASGDTISANFISSTLLLQNAIARELEKRGCERSEANPDILINIGLVVKEKVQTRETNLMTDPPLYIGQRNYKWESKEIETGRYRVGTMTLDIVDAKKNMMIWTGAVEDVVPEKSSKFQTAIDKGVAALFKHYPVAVK</sequence>
<accession>A0A5B8VCE5</accession>
<dbReference type="Pfam" id="PF13590">
    <property type="entry name" value="DUF4136"/>
    <property type="match status" value="1"/>
</dbReference>
<protein>
    <submittedName>
        <fullName evidence="2">DUF4136 domain-containing protein</fullName>
    </submittedName>
</protein>
<proteinExistence type="predicted"/>
<dbReference type="Proteomes" id="UP000321533">
    <property type="component" value="Chromosome"/>
</dbReference>
<feature type="domain" description="DUF4136" evidence="1">
    <location>
        <begin position="21"/>
        <end position="175"/>
    </location>
</feature>
<keyword evidence="3" id="KW-1185">Reference proteome</keyword>
<dbReference type="KEGG" id="pgin:FRZ67_15845"/>
<dbReference type="RefSeq" id="WP_147190995.1">
    <property type="nucleotide sequence ID" value="NZ_CP042435.1"/>
</dbReference>
<dbReference type="AlphaFoldDB" id="A0A5B8VCE5"/>
<dbReference type="OrthoDB" id="118896at2"/>
<dbReference type="EMBL" id="CP042435">
    <property type="protein sequence ID" value="QEC68705.1"/>
    <property type="molecule type" value="Genomic_DNA"/>
</dbReference>
<evidence type="ECO:0000259" key="1">
    <source>
        <dbReference type="Pfam" id="PF13590"/>
    </source>
</evidence>
<name>A0A5B8VCE5_9BACT</name>
<evidence type="ECO:0000313" key="2">
    <source>
        <dbReference type="EMBL" id="QEC68705.1"/>
    </source>
</evidence>
<dbReference type="InterPro" id="IPR025411">
    <property type="entry name" value="DUF4136"/>
</dbReference>